<evidence type="ECO:0000313" key="9">
    <source>
        <dbReference type="Proteomes" id="UP000766486"/>
    </source>
</evidence>
<dbReference type="SMART" id="SM01038">
    <property type="entry name" value="Bgal_small_N"/>
    <property type="match status" value="1"/>
</dbReference>
<dbReference type="InterPro" id="IPR014718">
    <property type="entry name" value="GH-type_carb-bd"/>
</dbReference>
<keyword evidence="4" id="KW-0378">Hydrolase</keyword>
<evidence type="ECO:0000259" key="7">
    <source>
        <dbReference type="SMART" id="SM01038"/>
    </source>
</evidence>
<reference evidence="8 9" key="1">
    <citation type="submission" date="2019-06" db="EMBL/GenBank/DDBJ databases">
        <authorList>
            <person name="Broberg M."/>
        </authorList>
    </citation>
    <scope>NUCLEOTIDE SEQUENCE [LARGE SCALE GENOMIC DNA]</scope>
</reference>
<dbReference type="InterPro" id="IPR032312">
    <property type="entry name" value="LacZ_4"/>
</dbReference>
<dbReference type="InterPro" id="IPR050347">
    <property type="entry name" value="Bact_Beta-galactosidase"/>
</dbReference>
<dbReference type="InterPro" id="IPR006103">
    <property type="entry name" value="Glyco_hydro_2_cat"/>
</dbReference>
<dbReference type="InterPro" id="IPR011013">
    <property type="entry name" value="Gal_mutarotase_sf_dom"/>
</dbReference>
<protein>
    <recommendedName>
        <fullName evidence="3">beta-galactosidase</fullName>
        <ecNumber evidence="3">3.2.1.23</ecNumber>
    </recommendedName>
    <alternativeName>
        <fullName evidence="6">Lactase</fullName>
    </alternativeName>
</protein>
<dbReference type="InterPro" id="IPR008979">
    <property type="entry name" value="Galactose-bd-like_sf"/>
</dbReference>
<dbReference type="Gene3D" id="2.60.40.10">
    <property type="entry name" value="Immunoglobulins"/>
    <property type="match status" value="2"/>
</dbReference>
<dbReference type="InterPro" id="IPR006102">
    <property type="entry name" value="Ig-like_GH2"/>
</dbReference>
<accession>A0ABY6TSP9</accession>
<keyword evidence="9" id="KW-1185">Reference proteome</keyword>
<dbReference type="PANTHER" id="PTHR46323">
    <property type="entry name" value="BETA-GALACTOSIDASE"/>
    <property type="match status" value="1"/>
</dbReference>
<dbReference type="Gene3D" id="2.60.120.260">
    <property type="entry name" value="Galactose-binding domain-like"/>
    <property type="match status" value="1"/>
</dbReference>
<evidence type="ECO:0000313" key="8">
    <source>
        <dbReference type="EMBL" id="VUC21360.1"/>
    </source>
</evidence>
<dbReference type="PROSITE" id="PS00608">
    <property type="entry name" value="GLYCOSYL_HYDROL_F2_2"/>
    <property type="match status" value="1"/>
</dbReference>
<comment type="catalytic activity">
    <reaction evidence="1">
        <text>Hydrolysis of terminal non-reducing beta-D-galactose residues in beta-D-galactosides.</text>
        <dbReference type="EC" id="3.2.1.23"/>
    </reaction>
</comment>
<dbReference type="SUPFAM" id="SSF74650">
    <property type="entry name" value="Galactose mutarotase-like"/>
    <property type="match status" value="1"/>
</dbReference>
<comment type="caution">
    <text evidence="8">The sequence shown here is derived from an EMBL/GenBank/DDBJ whole genome shotgun (WGS) entry which is preliminary data.</text>
</comment>
<dbReference type="PRINTS" id="PR00132">
    <property type="entry name" value="GLHYDRLASE2"/>
</dbReference>
<dbReference type="SUPFAM" id="SSF49303">
    <property type="entry name" value="beta-Galactosidase/glucuronidase domain"/>
    <property type="match status" value="2"/>
</dbReference>
<dbReference type="InterPro" id="IPR004199">
    <property type="entry name" value="B-gal_small/dom_5"/>
</dbReference>
<evidence type="ECO:0000256" key="6">
    <source>
        <dbReference type="ARBA" id="ARBA00032230"/>
    </source>
</evidence>
<evidence type="ECO:0000256" key="4">
    <source>
        <dbReference type="ARBA" id="ARBA00022801"/>
    </source>
</evidence>
<dbReference type="InterPro" id="IPR006101">
    <property type="entry name" value="Glyco_hydro_2"/>
</dbReference>
<dbReference type="Pfam" id="PF16353">
    <property type="entry name" value="LacZ_4"/>
    <property type="match status" value="1"/>
</dbReference>
<evidence type="ECO:0000256" key="1">
    <source>
        <dbReference type="ARBA" id="ARBA00001412"/>
    </source>
</evidence>
<dbReference type="EMBL" id="CABFNS010000368">
    <property type="protein sequence ID" value="VUC21360.1"/>
    <property type="molecule type" value="Genomic_DNA"/>
</dbReference>
<proteinExistence type="inferred from homology"/>
<organism evidence="8 9">
    <name type="scientific">Bionectria ochroleuca</name>
    <name type="common">Gliocladium roseum</name>
    <dbReference type="NCBI Taxonomy" id="29856"/>
    <lineage>
        <taxon>Eukaryota</taxon>
        <taxon>Fungi</taxon>
        <taxon>Dikarya</taxon>
        <taxon>Ascomycota</taxon>
        <taxon>Pezizomycotina</taxon>
        <taxon>Sordariomycetes</taxon>
        <taxon>Hypocreomycetidae</taxon>
        <taxon>Hypocreales</taxon>
        <taxon>Bionectriaceae</taxon>
        <taxon>Clonostachys</taxon>
    </lineage>
</organism>
<dbReference type="InterPro" id="IPR036156">
    <property type="entry name" value="Beta-gal/glucu_dom_sf"/>
</dbReference>
<dbReference type="PANTHER" id="PTHR46323:SF2">
    <property type="entry name" value="BETA-GALACTOSIDASE"/>
    <property type="match status" value="1"/>
</dbReference>
<dbReference type="SUPFAM" id="SSF49785">
    <property type="entry name" value="Galactose-binding domain-like"/>
    <property type="match status" value="1"/>
</dbReference>
<dbReference type="Gene3D" id="3.20.20.80">
    <property type="entry name" value="Glycosidases"/>
    <property type="match status" value="1"/>
</dbReference>
<dbReference type="InterPro" id="IPR013783">
    <property type="entry name" value="Ig-like_fold"/>
</dbReference>
<feature type="domain" description="Beta galactosidase small chain/" evidence="7">
    <location>
        <begin position="752"/>
        <end position="1028"/>
    </location>
</feature>
<evidence type="ECO:0000256" key="3">
    <source>
        <dbReference type="ARBA" id="ARBA00012756"/>
    </source>
</evidence>
<gene>
    <name evidence="8" type="ORF">CLO192961_LOCUS48807</name>
</gene>
<dbReference type="Pfam" id="PF02836">
    <property type="entry name" value="Glyco_hydro_2_C"/>
    <property type="match status" value="1"/>
</dbReference>
<dbReference type="Gene3D" id="2.70.98.10">
    <property type="match status" value="1"/>
</dbReference>
<dbReference type="EC" id="3.2.1.23" evidence="3"/>
<name>A0ABY6TSP9_BIOOC</name>
<sequence>MFPDDQARLTGHTSWKHTLFGMAFPGFLPDWSNLQVLHRNTLPPRAHFYSYPSEQAALSFDRDQGNFHSLNGTWKFHYDPSPFDAPAWEVANFTSWDDIQVPGMWQTQGYGHPHYTNYDYPFPVTPPNVSYMNPTGSYWREFDVLEDWAGQQIRLRYEGVDSAFHVWINGEEVGYGQGSRNPSEFDITPYLLSSGEKNTIATRVYQWSDGSYLEDQDQWWLSGIFRDVYLVPFPNSAIVDLQINPEVDSSLTNATLRVNVTTQGDAGPLQIKLLDPSGSAIHQWKDESTVQYAHPIQGAELQLWSAETPSLYTLLITFGGQTISQRVGFRRIELKDSNFLVNGKAVILYGVNRHEHHHLSGRAVPYQAMRTDLIHMKRSNINAIRTSHQPPHPAFFDLADELGFYVISEADLECHGFGAIPNYSAEQWTSDNPDWQEAYLDRAIQLVYRLRNHASIIIWSLGNECFYGQNHAAMSKWIKEFDPTRILHYEADYNAAVVDVYSSMYTWPDEILRRLQTMTDKPHILCEFAQIGSAMGNGPGGLEEYIDLFRTQPHLQGGLVWEFSNHGLLKKEGDLEYYAYGGDFGDEPNNADFIMDGLVLSDHTPMPSLLEYAKVIQPVAVKLTEDLSRMTIINHYDFNDLSGLDASWHLVQDGAVTERKPLDLPDILAGTNSSLSLPLDRSTLTAEAWLVVEFRLKKNTLWAEQGHIIAWDQLHIPSQQERSLKRTISPDVLVPLARQSPTNVVRSGAKLLVESDGSVFGFDLLQGNVTWKADGVDVFERGPELAFYRALTQNDVGGSGDNNEWSRARVGELHTQVRDVTWQDEDGIVSVKYKVRVAPKVIEWAVEADLTYTIDPDRLGLTLRARGEFVGKNAPSVIPRIGVLAVLPVAFDEVSWFGRGPGESYKDSKQASRMGQYSSSVDDLFTHYDYPQENGNREDVRWLQVGAPHENTAVQIQMRDAPFSFTARRYMPHDLNNAQHPHELKPLNMTILHLDYNNNGLGSASVGPPPFDKYRCYAEPFDFTLDFTKL</sequence>
<dbReference type="Pfam" id="PF00703">
    <property type="entry name" value="Glyco_hydro_2"/>
    <property type="match status" value="1"/>
</dbReference>
<evidence type="ECO:0000256" key="2">
    <source>
        <dbReference type="ARBA" id="ARBA00007401"/>
    </source>
</evidence>
<dbReference type="Proteomes" id="UP000766486">
    <property type="component" value="Unassembled WGS sequence"/>
</dbReference>
<dbReference type="SUPFAM" id="SSF51445">
    <property type="entry name" value="(Trans)glycosidases"/>
    <property type="match status" value="1"/>
</dbReference>
<dbReference type="InterPro" id="IPR006104">
    <property type="entry name" value="Glyco_hydro_2_N"/>
</dbReference>
<comment type="similarity">
    <text evidence="2">Belongs to the glycosyl hydrolase 2 family.</text>
</comment>
<dbReference type="Pfam" id="PF02929">
    <property type="entry name" value="Bgal_small_N"/>
    <property type="match status" value="1"/>
</dbReference>
<dbReference type="Pfam" id="PF02837">
    <property type="entry name" value="Glyco_hydro_2_N"/>
    <property type="match status" value="1"/>
</dbReference>
<keyword evidence="5" id="KW-0326">Glycosidase</keyword>
<evidence type="ECO:0000256" key="5">
    <source>
        <dbReference type="ARBA" id="ARBA00023295"/>
    </source>
</evidence>
<dbReference type="InterPro" id="IPR023232">
    <property type="entry name" value="Glyco_hydro_2_AS"/>
</dbReference>
<dbReference type="InterPro" id="IPR017853">
    <property type="entry name" value="GH"/>
</dbReference>